<protein>
    <submittedName>
        <fullName evidence="2">Uncharacterized protein</fullName>
    </submittedName>
</protein>
<evidence type="ECO:0000313" key="2">
    <source>
        <dbReference type="EMBL" id="QES52067.1"/>
    </source>
</evidence>
<organism evidence="2 3">
    <name type="scientific">Streptomyces venezuelae</name>
    <dbReference type="NCBI Taxonomy" id="54571"/>
    <lineage>
        <taxon>Bacteria</taxon>
        <taxon>Bacillati</taxon>
        <taxon>Actinomycetota</taxon>
        <taxon>Actinomycetes</taxon>
        <taxon>Kitasatosporales</taxon>
        <taxon>Streptomycetaceae</taxon>
        <taxon>Streptomyces</taxon>
    </lineage>
</organism>
<dbReference type="OrthoDB" id="4332176at2"/>
<dbReference type="Proteomes" id="UP000325211">
    <property type="component" value="Chromosome"/>
</dbReference>
<feature type="region of interest" description="Disordered" evidence="1">
    <location>
        <begin position="62"/>
        <end position="84"/>
    </location>
</feature>
<gene>
    <name evidence="2" type="ORF">DEJ50_01195</name>
</gene>
<proteinExistence type="predicted"/>
<dbReference type="EMBL" id="CP029190">
    <property type="protein sequence ID" value="QES52067.1"/>
    <property type="molecule type" value="Genomic_DNA"/>
</dbReference>
<sequence>MKPRAGTAEIRHTPRLPYRTVALPPCEGMVYRPGPPSRQSTAGFGAVVRGAPDGVFDGAAAEGEGDGRCPAVGEPITDADAGTGAVGELGPGDGVCSACQAGGESRTVGADRATGGVGLVEPTTNCTVASTAVTLVAVHDSHMSR</sequence>
<evidence type="ECO:0000313" key="3">
    <source>
        <dbReference type="Proteomes" id="UP000325211"/>
    </source>
</evidence>
<reference evidence="2 3" key="1">
    <citation type="submission" date="2018-05" db="EMBL/GenBank/DDBJ databases">
        <title>Streptomyces venezuelae.</title>
        <authorList>
            <person name="Kim W."/>
            <person name="Lee N."/>
            <person name="Cho B.-K."/>
        </authorList>
    </citation>
    <scope>NUCLEOTIDE SEQUENCE [LARGE SCALE GENOMIC DNA]</scope>
    <source>
        <strain evidence="2 3">ATCC 21782</strain>
    </source>
</reference>
<name>A0A5P2DCX7_STRVZ</name>
<dbReference type="AlphaFoldDB" id="A0A5P2DCX7"/>
<evidence type="ECO:0000256" key="1">
    <source>
        <dbReference type="SAM" id="MobiDB-lite"/>
    </source>
</evidence>
<accession>A0A5P2DCX7</accession>